<evidence type="ECO:0000256" key="1">
    <source>
        <dbReference type="SAM" id="SignalP"/>
    </source>
</evidence>
<evidence type="ECO:0000313" key="2">
    <source>
        <dbReference type="EMBL" id="PSL49167.1"/>
    </source>
</evidence>
<protein>
    <submittedName>
        <fullName evidence="2">Uncharacterized protein</fullName>
    </submittedName>
</protein>
<keyword evidence="1" id="KW-0732">Signal</keyword>
<feature type="chain" id="PRO_5015197556" evidence="1">
    <location>
        <begin position="30"/>
        <end position="183"/>
    </location>
</feature>
<comment type="caution">
    <text evidence="2">The sequence shown here is derived from an EMBL/GenBank/DDBJ whole genome shotgun (WGS) entry which is preliminary data.</text>
</comment>
<reference evidence="2 3" key="1">
    <citation type="submission" date="2018-03" db="EMBL/GenBank/DDBJ databases">
        <title>Genomic Encyclopedia of Archaeal and Bacterial Type Strains, Phase II (KMG-II): from individual species to whole genera.</title>
        <authorList>
            <person name="Goeker M."/>
        </authorList>
    </citation>
    <scope>NUCLEOTIDE SEQUENCE [LARGE SCALE GENOMIC DNA]</scope>
    <source>
        <strain evidence="2 3">DSM 24859</strain>
    </source>
</reference>
<keyword evidence="3" id="KW-1185">Reference proteome</keyword>
<organism evidence="2 3">
    <name type="scientific">Chitinophaga niastensis</name>
    <dbReference type="NCBI Taxonomy" id="536980"/>
    <lineage>
        <taxon>Bacteria</taxon>
        <taxon>Pseudomonadati</taxon>
        <taxon>Bacteroidota</taxon>
        <taxon>Chitinophagia</taxon>
        <taxon>Chitinophagales</taxon>
        <taxon>Chitinophagaceae</taxon>
        <taxon>Chitinophaga</taxon>
    </lineage>
</organism>
<dbReference type="OrthoDB" id="666743at2"/>
<gene>
    <name evidence="2" type="ORF">CLV51_101497</name>
</gene>
<accession>A0A2P8HSI2</accession>
<dbReference type="EMBL" id="PYAW01000001">
    <property type="protein sequence ID" value="PSL49167.1"/>
    <property type="molecule type" value="Genomic_DNA"/>
</dbReference>
<sequence length="183" mass="19945">MKDHLTATKNTLLLAVLMLALLQLFSACQNEVDTPTLSCPGLSMKASIQNTTNSLNLVSNVVFRQQTDTGGVKFMSLEAISDTMKVLLNVMDGVYDENALKNDSLYLKTYIFSTAADRQGGLVVVSVNDGIDYKPYTTDTSSITITRINTIKKTISGNFYFAANNRTISGKGTFQNACYVSLP</sequence>
<feature type="signal peptide" evidence="1">
    <location>
        <begin position="1"/>
        <end position="29"/>
    </location>
</feature>
<dbReference type="Proteomes" id="UP000240971">
    <property type="component" value="Unassembled WGS sequence"/>
</dbReference>
<dbReference type="PROSITE" id="PS51257">
    <property type="entry name" value="PROKAR_LIPOPROTEIN"/>
    <property type="match status" value="1"/>
</dbReference>
<proteinExistence type="predicted"/>
<dbReference type="AlphaFoldDB" id="A0A2P8HSI2"/>
<evidence type="ECO:0000313" key="3">
    <source>
        <dbReference type="Proteomes" id="UP000240971"/>
    </source>
</evidence>
<name>A0A2P8HSI2_CHINA</name>
<dbReference type="RefSeq" id="WP_106526421.1">
    <property type="nucleotide sequence ID" value="NZ_PYAW01000001.1"/>
</dbReference>